<feature type="region of interest" description="Disordered" evidence="1">
    <location>
        <begin position="322"/>
        <end position="365"/>
    </location>
</feature>
<reference evidence="3" key="1">
    <citation type="submission" date="2025-08" db="UniProtKB">
        <authorList>
            <consortium name="RefSeq"/>
        </authorList>
    </citation>
    <scope>IDENTIFICATION</scope>
</reference>
<feature type="compositionally biased region" description="Polar residues" evidence="1">
    <location>
        <begin position="338"/>
        <end position="365"/>
    </location>
</feature>
<feature type="region of interest" description="Disordered" evidence="1">
    <location>
        <begin position="655"/>
        <end position="678"/>
    </location>
</feature>
<dbReference type="GeneID" id="112055196"/>
<feature type="region of interest" description="Disordered" evidence="1">
    <location>
        <begin position="572"/>
        <end position="599"/>
    </location>
</feature>
<feature type="compositionally biased region" description="Basic and acidic residues" evidence="1">
    <location>
        <begin position="981"/>
        <end position="992"/>
    </location>
</feature>
<sequence length="1455" mass="161784">MAIPPFPSHDLAKLVLGYLAEEQLMTAYDEFLQASPYLDVLRNEYDRIFMTSLKSILAEYRAVKIYVETCKPFLLRKKLFQCSNLLEIVKFLVNHIDINRLQSQESANDKSSYNKHTLYTKTACDVCNTLNLSACECRSGATRSGAKPGIHPSAQTAASSPETSTETTSLADLPGNSVTKRNTSREFVVDNAHTQINLVQQISQSSFIQSTLQRTVEQLPQRSIVQQMYMTVKNPNFQHNDGGTSEGVVQELPNSGSDFNKQGNTMVKSDESKQKIDEFNTIYNLVCSNNNTPTTQSTKRNSFLTENSNKQLSSAGSFQEFATGVTGNSDKEKPIVPDSSTSENFNTQTTSIQENSKNVTPNSNMRGPMVAQYFFKARTISTPYLTLNQDSNNTPKSTPYIKIREKPDDPKVTILSDVKVDNRAFKSRNCVKMPQVLTSNTANPMLQMQSIYINGTPAYTNTRQNGSIAYTKDEIMAMPTLIVVPSSGVTQSVTATYSQSNISNSTNTITTTTSSTQRVLEPLVIDVSTYSPTPKKKSHLPDLNTDNPKTEASEGLVKTVETTAVSLPKDTNVTVSNKTSTPHCMPLTRKSSSTPRRNSHVRVLDFATPRRILTETINENDTNQISTESSTNGTEVVVNSQPDMIVHTNILTDDKCEKKSESKNMSKKMSTKENKSKSVKKSDWDAALRALALGKEAYEEPVVIPKPKIKKTKKKKKIVSPVADKVPDTPIAKNIKTKHSTSHSTTKSDESIKSIEIVENSVDKVAHKYPVPVTTINISDGGDNDLQTTNKTHIKVNTSDDRVETPEAERLSLQNVIGAKLNISDLLETPYKQVLYDIQMETPKFLGPDLPGEPFSDIKIMNIPTPRFLNTPKPLQATPSYASRPTDYSSGSSYYKPDDHDYVPSSDVLHCTEAVIENTIKPTNLETVSVEPKKKGDSEKPSRPKRKCTKNVSYKNLSNYKTKDDDSFEAASVSSGTSNKSIRDKKINKSIDSKAGNKSNMKSVTKKKIIVYKSPSKPKNFMKIKPRRSTPIKETASKGRKKLSELSDNSPSISRKRTSSKDKTTITPIVIAGPTKSRRKSSTPRKLNCTKPFSAPVTLIQNSSSLANNKTDVVKEIDVCQLQDSDNEQICLRWSEDGSQDAPHNDKEEQPTSSSLPEEDDITKIKEYIATSTPLTIVPDNNSEGSLQIDLIKRGFDVETAKMIERDLLDATPIQDRSIQSTSNEEICVKKVEVSVTVSEKIESDSSTANNLQIVQEEDDVEEIELSVCECNEDSKNYVSCEFEESSFVPSNISKLKDKFSMELCIDDDLTIRLRANPFISLFDMEPLASIREYDDRETEDAVSSIANMEKLYTPMKDSRAQCYEIFDSTLTSIDTPLKTDLTTHETQANEIVVEVEGLKDVKDKLDNKKRKRLTSGSLEETLGKKSKPDTQYLFNSTNIQNIDIESVLSKLHGP</sequence>
<feature type="region of interest" description="Disordered" evidence="1">
    <location>
        <begin position="869"/>
        <end position="895"/>
    </location>
</feature>
<evidence type="ECO:0000313" key="3">
    <source>
        <dbReference type="RefSeq" id="XP_052740498.1"/>
    </source>
</evidence>
<feature type="compositionally biased region" description="Basic and acidic residues" evidence="1">
    <location>
        <begin position="931"/>
        <end position="942"/>
    </location>
</feature>
<feature type="compositionally biased region" description="Low complexity" evidence="1">
    <location>
        <begin position="152"/>
        <end position="169"/>
    </location>
</feature>
<dbReference type="RefSeq" id="XP_052740498.1">
    <property type="nucleotide sequence ID" value="XM_052884538.1"/>
</dbReference>
<accession>A0ABM3LN83</accession>
<protein>
    <submittedName>
        <fullName evidence="3">Uncharacterized protein LOC112055196</fullName>
    </submittedName>
</protein>
<feature type="compositionally biased region" description="Polar residues" evidence="1">
    <location>
        <begin position="877"/>
        <end position="893"/>
    </location>
</feature>
<feature type="region of interest" description="Disordered" evidence="1">
    <location>
        <begin position="1136"/>
        <end position="1160"/>
    </location>
</feature>
<evidence type="ECO:0000256" key="1">
    <source>
        <dbReference type="SAM" id="MobiDB-lite"/>
    </source>
</evidence>
<proteinExistence type="predicted"/>
<feature type="region of interest" description="Disordered" evidence="1">
    <location>
        <begin position="143"/>
        <end position="179"/>
    </location>
</feature>
<feature type="compositionally biased region" description="Basic residues" evidence="1">
    <location>
        <begin position="1020"/>
        <end position="1030"/>
    </location>
</feature>
<organism evidence="2 3">
    <name type="scientific">Bicyclus anynana</name>
    <name type="common">Squinting bush brown butterfly</name>
    <dbReference type="NCBI Taxonomy" id="110368"/>
    <lineage>
        <taxon>Eukaryota</taxon>
        <taxon>Metazoa</taxon>
        <taxon>Ecdysozoa</taxon>
        <taxon>Arthropoda</taxon>
        <taxon>Hexapoda</taxon>
        <taxon>Insecta</taxon>
        <taxon>Pterygota</taxon>
        <taxon>Neoptera</taxon>
        <taxon>Endopterygota</taxon>
        <taxon>Lepidoptera</taxon>
        <taxon>Glossata</taxon>
        <taxon>Ditrysia</taxon>
        <taxon>Papilionoidea</taxon>
        <taxon>Nymphalidae</taxon>
        <taxon>Satyrinae</taxon>
        <taxon>Satyrini</taxon>
        <taxon>Mycalesina</taxon>
        <taxon>Bicyclus</taxon>
    </lineage>
</organism>
<gene>
    <name evidence="3" type="primary">LOC112055196</name>
</gene>
<feature type="region of interest" description="Disordered" evidence="1">
    <location>
        <begin position="530"/>
        <end position="552"/>
    </location>
</feature>
<dbReference type="Proteomes" id="UP001652582">
    <property type="component" value="Chromosome 12"/>
</dbReference>
<name>A0ABM3LN83_BICAN</name>
<feature type="compositionally biased region" description="Polar residues" evidence="1">
    <location>
        <begin position="572"/>
        <end position="582"/>
    </location>
</feature>
<feature type="region of interest" description="Disordered" evidence="1">
    <location>
        <begin position="926"/>
        <end position="1090"/>
    </location>
</feature>
<evidence type="ECO:0000313" key="2">
    <source>
        <dbReference type="Proteomes" id="UP001652582"/>
    </source>
</evidence>
<feature type="compositionally biased region" description="Polar residues" evidence="1">
    <location>
        <begin position="950"/>
        <end position="960"/>
    </location>
</feature>
<keyword evidence="2" id="KW-1185">Reference proteome</keyword>